<protein>
    <submittedName>
        <fullName evidence="4">Peptidase family M23</fullName>
    </submittedName>
</protein>
<evidence type="ECO:0000256" key="1">
    <source>
        <dbReference type="SAM" id="Coils"/>
    </source>
</evidence>
<organism evidence="4 5">
    <name type="scientific">Salinimicrobium catena</name>
    <dbReference type="NCBI Taxonomy" id="390640"/>
    <lineage>
        <taxon>Bacteria</taxon>
        <taxon>Pseudomonadati</taxon>
        <taxon>Bacteroidota</taxon>
        <taxon>Flavobacteriia</taxon>
        <taxon>Flavobacteriales</taxon>
        <taxon>Flavobacteriaceae</taxon>
        <taxon>Salinimicrobium</taxon>
    </lineage>
</organism>
<keyword evidence="2" id="KW-0472">Membrane</keyword>
<dbReference type="CDD" id="cd12797">
    <property type="entry name" value="M23_peptidase"/>
    <property type="match status" value="1"/>
</dbReference>
<gene>
    <name evidence="4" type="ORF">SAMN04488034_10118</name>
</gene>
<dbReference type="InterPro" id="IPR050570">
    <property type="entry name" value="Cell_wall_metabolism_enzyme"/>
</dbReference>
<accession>A0A1H5GWE3</accession>
<reference evidence="4 5" key="1">
    <citation type="submission" date="2016-10" db="EMBL/GenBank/DDBJ databases">
        <authorList>
            <person name="de Groot N.N."/>
        </authorList>
    </citation>
    <scope>NUCLEOTIDE SEQUENCE [LARGE SCALE GENOMIC DNA]</scope>
    <source>
        <strain evidence="4 5">DSM 23553</strain>
    </source>
</reference>
<feature type="transmembrane region" description="Helical" evidence="2">
    <location>
        <begin position="26"/>
        <end position="48"/>
    </location>
</feature>
<feature type="domain" description="M23ase beta-sheet core" evidence="3">
    <location>
        <begin position="201"/>
        <end position="297"/>
    </location>
</feature>
<feature type="coiled-coil region" evidence="1">
    <location>
        <begin position="58"/>
        <end position="92"/>
    </location>
</feature>
<proteinExistence type="predicted"/>
<dbReference type="SUPFAM" id="SSF51261">
    <property type="entry name" value="Duplicated hybrid motif"/>
    <property type="match status" value="1"/>
</dbReference>
<dbReference type="Proteomes" id="UP000199448">
    <property type="component" value="Unassembled WGS sequence"/>
</dbReference>
<sequence length="325" mass="37394">MSKVKYYYDSETLSYKKIERRKGRQLGIVFLSIAGAFLAGFILLVIYLNIPQLETPKEKALRRELENMKLQYGLLNRKMNQVQEVLANVEDRDNNIYRLYFEANPIPEEQRLAGFGGINRYKDLEGFDNSKLIIESHKKLDILTKRLVVQSRSLDEIVSLAEDKQALLASIPAIMPVKNEHLKRMASGYGWRTDPFTKVRKFHYGMDFSAPRGTPVYASGDGVVRRADNRSSGYGRHIRIDHGFGYTSLYAHLYKYNVRAGQKVKRGDLIGFVGSTGRSQGPHLHYEIFKDDDRINPLNFYYGHLSPAEYDEILQQAQQENQSLD</sequence>
<dbReference type="FunFam" id="2.70.70.10:FF:000006">
    <property type="entry name" value="M23 family peptidase"/>
    <property type="match status" value="1"/>
</dbReference>
<keyword evidence="2" id="KW-1133">Transmembrane helix</keyword>
<keyword evidence="1" id="KW-0175">Coiled coil</keyword>
<name>A0A1H5GWE3_9FLAO</name>
<evidence type="ECO:0000313" key="5">
    <source>
        <dbReference type="Proteomes" id="UP000199448"/>
    </source>
</evidence>
<dbReference type="Gene3D" id="2.70.70.10">
    <property type="entry name" value="Glucose Permease (Domain IIA)"/>
    <property type="match status" value="1"/>
</dbReference>
<dbReference type="InterPro" id="IPR011055">
    <property type="entry name" value="Dup_hybrid_motif"/>
</dbReference>
<keyword evidence="2" id="KW-0812">Transmembrane</keyword>
<evidence type="ECO:0000313" key="4">
    <source>
        <dbReference type="EMBL" id="SEE19980.1"/>
    </source>
</evidence>
<dbReference type="EMBL" id="FNUG01000001">
    <property type="protein sequence ID" value="SEE19980.1"/>
    <property type="molecule type" value="Genomic_DNA"/>
</dbReference>
<dbReference type="AlphaFoldDB" id="A0A1H5GWE3"/>
<evidence type="ECO:0000256" key="2">
    <source>
        <dbReference type="SAM" id="Phobius"/>
    </source>
</evidence>
<dbReference type="OrthoDB" id="9810477at2"/>
<dbReference type="PANTHER" id="PTHR21666">
    <property type="entry name" value="PEPTIDASE-RELATED"/>
    <property type="match status" value="1"/>
</dbReference>
<keyword evidence="5" id="KW-1185">Reference proteome</keyword>
<dbReference type="GO" id="GO:0004222">
    <property type="term" value="F:metalloendopeptidase activity"/>
    <property type="evidence" value="ECO:0007669"/>
    <property type="project" value="TreeGrafter"/>
</dbReference>
<dbReference type="PANTHER" id="PTHR21666:SF286">
    <property type="entry name" value="LIPOPROTEIN NLPD"/>
    <property type="match status" value="1"/>
</dbReference>
<evidence type="ECO:0000259" key="3">
    <source>
        <dbReference type="Pfam" id="PF01551"/>
    </source>
</evidence>
<dbReference type="InterPro" id="IPR016047">
    <property type="entry name" value="M23ase_b-sheet_dom"/>
</dbReference>
<dbReference type="Pfam" id="PF01551">
    <property type="entry name" value="Peptidase_M23"/>
    <property type="match status" value="1"/>
</dbReference>
<dbReference type="STRING" id="390640.SAMN04488034_10118"/>
<dbReference type="RefSeq" id="WP_093110527.1">
    <property type="nucleotide sequence ID" value="NZ_FNGG01000001.1"/>
</dbReference>